<reference evidence="5" key="1">
    <citation type="submission" date="2016-03" db="EMBL/GenBank/DDBJ databases">
        <authorList>
            <person name="Ma C."/>
            <person name="Zhou S."/>
            <person name="Yang G."/>
        </authorList>
    </citation>
    <scope>NUCLEOTIDE SEQUENCE [LARGE SCALE GENOMIC DNA]</scope>
    <source>
        <strain evidence="5">SgZ-1</strain>
    </source>
</reference>
<evidence type="ECO:0000259" key="3">
    <source>
        <dbReference type="Pfam" id="PF13511"/>
    </source>
</evidence>
<name>A0A140IEL4_9RHOO</name>
<feature type="region of interest" description="Disordered" evidence="1">
    <location>
        <begin position="28"/>
        <end position="116"/>
    </location>
</feature>
<organism evidence="4 5">
    <name type="scientific">Thauera humireducens</name>
    <dbReference type="NCBI Taxonomy" id="1134435"/>
    <lineage>
        <taxon>Bacteria</taxon>
        <taxon>Pseudomonadati</taxon>
        <taxon>Pseudomonadota</taxon>
        <taxon>Betaproteobacteria</taxon>
        <taxon>Rhodocyclales</taxon>
        <taxon>Zoogloeaceae</taxon>
        <taxon>Thauera</taxon>
    </lineage>
</organism>
<dbReference type="Pfam" id="PF13511">
    <property type="entry name" value="DUF4124"/>
    <property type="match status" value="1"/>
</dbReference>
<evidence type="ECO:0000313" key="5">
    <source>
        <dbReference type="Proteomes" id="UP000036902"/>
    </source>
</evidence>
<evidence type="ECO:0000256" key="1">
    <source>
        <dbReference type="SAM" id="MobiDB-lite"/>
    </source>
</evidence>
<feature type="chain" id="PRO_5007807433" description="DUF4124 domain-containing protein" evidence="2">
    <location>
        <begin position="20"/>
        <end position="167"/>
    </location>
</feature>
<gene>
    <name evidence="4" type="ORF">AC731_004090</name>
</gene>
<dbReference type="EMBL" id="CP014646">
    <property type="protein sequence ID" value="AMO36189.1"/>
    <property type="molecule type" value="Genomic_DNA"/>
</dbReference>
<sequence>MTRTAVLLLVMLTALPVAAQIYSWKDKDGKTHYSDIPPPSGPVKTIRGTPVPAPVAPPVDEQEEGKAAGEQPAADDGKPKTLAEREEEFRKRRAAEAEAQAKAQQEQEREAERQRFCEDARNQLAALNSGQRMARMNAAGEREFISDEARSADISRLQRQIDENCSN</sequence>
<dbReference type="KEGG" id="thu:AC731_004090"/>
<dbReference type="RefSeq" id="WP_048709414.1">
    <property type="nucleotide sequence ID" value="NZ_CP014646.1"/>
</dbReference>
<dbReference type="Proteomes" id="UP000036902">
    <property type="component" value="Chromosome"/>
</dbReference>
<dbReference type="InterPro" id="IPR025392">
    <property type="entry name" value="DUF4124"/>
</dbReference>
<evidence type="ECO:0000256" key="2">
    <source>
        <dbReference type="SAM" id="SignalP"/>
    </source>
</evidence>
<feature type="compositionally biased region" description="Basic and acidic residues" evidence="1">
    <location>
        <begin position="105"/>
        <end position="116"/>
    </location>
</feature>
<feature type="signal peptide" evidence="2">
    <location>
        <begin position="1"/>
        <end position="19"/>
    </location>
</feature>
<proteinExistence type="predicted"/>
<accession>A0A140IEL4</accession>
<evidence type="ECO:0000313" key="4">
    <source>
        <dbReference type="EMBL" id="AMO36189.1"/>
    </source>
</evidence>
<keyword evidence="2" id="KW-0732">Signal</keyword>
<dbReference type="STRING" id="1134435.AC731_004090"/>
<feature type="domain" description="DUF4124" evidence="3">
    <location>
        <begin position="8"/>
        <end position="59"/>
    </location>
</feature>
<feature type="compositionally biased region" description="Basic and acidic residues" evidence="1">
    <location>
        <begin position="75"/>
        <end position="96"/>
    </location>
</feature>
<dbReference type="AlphaFoldDB" id="A0A140IEL4"/>
<protein>
    <recommendedName>
        <fullName evidence="3">DUF4124 domain-containing protein</fullName>
    </recommendedName>
</protein>
<keyword evidence="5" id="KW-1185">Reference proteome</keyword>